<reference evidence="1" key="1">
    <citation type="submission" date="2020-05" db="EMBL/GenBank/DDBJ databases">
        <title>WGS assembly of Panicum virgatum.</title>
        <authorList>
            <person name="Lovell J.T."/>
            <person name="Jenkins J."/>
            <person name="Shu S."/>
            <person name="Juenger T.E."/>
            <person name="Schmutz J."/>
        </authorList>
    </citation>
    <scope>NUCLEOTIDE SEQUENCE</scope>
    <source>
        <strain evidence="1">AP13</strain>
    </source>
</reference>
<name>A0A8T0X8C3_PANVG</name>
<dbReference type="AlphaFoldDB" id="A0A8T0X8C3"/>
<dbReference type="EMBL" id="CM029038">
    <property type="protein sequence ID" value="KAG2653583.1"/>
    <property type="molecule type" value="Genomic_DNA"/>
</dbReference>
<proteinExistence type="predicted"/>
<dbReference type="Proteomes" id="UP000823388">
    <property type="component" value="Chromosome 1N"/>
</dbReference>
<evidence type="ECO:0000313" key="2">
    <source>
        <dbReference type="Proteomes" id="UP000823388"/>
    </source>
</evidence>
<evidence type="ECO:0000313" key="1">
    <source>
        <dbReference type="EMBL" id="KAG2653583.1"/>
    </source>
</evidence>
<gene>
    <name evidence="1" type="ORF">PVAP13_1NG464800</name>
</gene>
<accession>A0A8T0X8C3</accession>
<organism evidence="1 2">
    <name type="scientific">Panicum virgatum</name>
    <name type="common">Blackwell switchgrass</name>
    <dbReference type="NCBI Taxonomy" id="38727"/>
    <lineage>
        <taxon>Eukaryota</taxon>
        <taxon>Viridiplantae</taxon>
        <taxon>Streptophyta</taxon>
        <taxon>Embryophyta</taxon>
        <taxon>Tracheophyta</taxon>
        <taxon>Spermatophyta</taxon>
        <taxon>Magnoliopsida</taxon>
        <taxon>Liliopsida</taxon>
        <taxon>Poales</taxon>
        <taxon>Poaceae</taxon>
        <taxon>PACMAD clade</taxon>
        <taxon>Panicoideae</taxon>
        <taxon>Panicodae</taxon>
        <taxon>Paniceae</taxon>
        <taxon>Panicinae</taxon>
        <taxon>Panicum</taxon>
        <taxon>Panicum sect. Hiantes</taxon>
    </lineage>
</organism>
<protein>
    <submittedName>
        <fullName evidence="1">Uncharacterized protein</fullName>
    </submittedName>
</protein>
<comment type="caution">
    <text evidence="1">The sequence shown here is derived from an EMBL/GenBank/DDBJ whole genome shotgun (WGS) entry which is preliminary data.</text>
</comment>
<keyword evidence="2" id="KW-1185">Reference proteome</keyword>
<sequence>MVTATIHQYFYSRCSSAYSGHVQVIFPPKQTCIKTCLRRKGAPQEEDYIMEEAPRLTQRRF</sequence>